<comment type="caution">
    <text evidence="3">The sequence shown here is derived from an EMBL/GenBank/DDBJ whole genome shotgun (WGS) entry which is preliminary data.</text>
</comment>
<reference evidence="3" key="1">
    <citation type="submission" date="2019-08" db="EMBL/GenBank/DDBJ databases">
        <title>The improved chromosome-level genome for the pearl oyster Pinctada fucata martensii using PacBio sequencing and Hi-C.</title>
        <authorList>
            <person name="Zheng Z."/>
        </authorList>
    </citation>
    <scope>NUCLEOTIDE SEQUENCE</scope>
    <source>
        <strain evidence="3">ZZ-2019</strain>
        <tissue evidence="3">Adductor muscle</tissue>
    </source>
</reference>
<name>A0AA89BPB8_PINIB</name>
<feature type="compositionally biased region" description="Polar residues" evidence="1">
    <location>
        <begin position="44"/>
        <end position="60"/>
    </location>
</feature>
<evidence type="ECO:0000256" key="1">
    <source>
        <dbReference type="SAM" id="MobiDB-lite"/>
    </source>
</evidence>
<evidence type="ECO:0000313" key="3">
    <source>
        <dbReference type="EMBL" id="KAK3090355.1"/>
    </source>
</evidence>
<keyword evidence="2" id="KW-0472">Membrane</keyword>
<organism evidence="3 4">
    <name type="scientific">Pinctada imbricata</name>
    <name type="common">Atlantic pearl-oyster</name>
    <name type="synonym">Pinctada martensii</name>
    <dbReference type="NCBI Taxonomy" id="66713"/>
    <lineage>
        <taxon>Eukaryota</taxon>
        <taxon>Metazoa</taxon>
        <taxon>Spiralia</taxon>
        <taxon>Lophotrochozoa</taxon>
        <taxon>Mollusca</taxon>
        <taxon>Bivalvia</taxon>
        <taxon>Autobranchia</taxon>
        <taxon>Pteriomorphia</taxon>
        <taxon>Pterioida</taxon>
        <taxon>Pterioidea</taxon>
        <taxon>Pteriidae</taxon>
        <taxon>Pinctada</taxon>
    </lineage>
</organism>
<keyword evidence="2" id="KW-1133">Transmembrane helix</keyword>
<gene>
    <name evidence="3" type="ORF">FSP39_011134</name>
</gene>
<dbReference type="AlphaFoldDB" id="A0AA89BPB8"/>
<proteinExistence type="predicted"/>
<keyword evidence="4" id="KW-1185">Reference proteome</keyword>
<feature type="region of interest" description="Disordered" evidence="1">
    <location>
        <begin position="25"/>
        <end position="126"/>
    </location>
</feature>
<keyword evidence="2" id="KW-0812">Transmembrane</keyword>
<dbReference type="EMBL" id="VSWD01000010">
    <property type="protein sequence ID" value="KAK3090355.1"/>
    <property type="molecule type" value="Genomic_DNA"/>
</dbReference>
<feature type="compositionally biased region" description="Low complexity" evidence="1">
    <location>
        <begin position="75"/>
        <end position="126"/>
    </location>
</feature>
<evidence type="ECO:0000313" key="4">
    <source>
        <dbReference type="Proteomes" id="UP001186944"/>
    </source>
</evidence>
<accession>A0AA89BPB8</accession>
<feature type="transmembrane region" description="Helical" evidence="2">
    <location>
        <begin position="6"/>
        <end position="21"/>
    </location>
</feature>
<protein>
    <submittedName>
        <fullName evidence="3">Uncharacterized protein</fullName>
    </submittedName>
</protein>
<evidence type="ECO:0000256" key="2">
    <source>
        <dbReference type="SAM" id="Phobius"/>
    </source>
</evidence>
<dbReference type="Proteomes" id="UP001186944">
    <property type="component" value="Unassembled WGS sequence"/>
</dbReference>
<sequence>MEYVIVLMALVVIFVKLFLISRKRPQRHRDIPGNGRQKERRKSTVSFFDSSKLWQYSRSAPEQEKEDTTDPPTTPKTTTTRRTTTTTRRTTPTTTARRTTPTTTTIPTTTTSTTTLPTTTTTTTTTTSTSTTTVVHVKSIKEHLTTTNVPTTTYFVNTIPARSTTNIPVKVNFIPAPISVDSKVTETEEYFSIEENNDIGRSSRRVRYRINNTASCHYVCVGKTKY</sequence>